<reference evidence="1" key="1">
    <citation type="submission" date="2020-05" db="EMBL/GenBank/DDBJ databases">
        <title>Large-scale comparative analyses of tick genomes elucidate their genetic diversity and vector capacities.</title>
        <authorList>
            <person name="Jia N."/>
            <person name="Wang J."/>
            <person name="Shi W."/>
            <person name="Du L."/>
            <person name="Sun Y."/>
            <person name="Zhan W."/>
            <person name="Jiang J."/>
            <person name="Wang Q."/>
            <person name="Zhang B."/>
            <person name="Ji P."/>
            <person name="Sakyi L.B."/>
            <person name="Cui X."/>
            <person name="Yuan T."/>
            <person name="Jiang B."/>
            <person name="Yang W."/>
            <person name="Lam T.T.-Y."/>
            <person name="Chang Q."/>
            <person name="Ding S."/>
            <person name="Wang X."/>
            <person name="Zhu J."/>
            <person name="Ruan X."/>
            <person name="Zhao L."/>
            <person name="Wei J."/>
            <person name="Que T."/>
            <person name="Du C."/>
            <person name="Cheng J."/>
            <person name="Dai P."/>
            <person name="Han X."/>
            <person name="Huang E."/>
            <person name="Gao Y."/>
            <person name="Liu J."/>
            <person name="Shao H."/>
            <person name="Ye R."/>
            <person name="Li L."/>
            <person name="Wei W."/>
            <person name="Wang X."/>
            <person name="Wang C."/>
            <person name="Yang T."/>
            <person name="Huo Q."/>
            <person name="Li W."/>
            <person name="Guo W."/>
            <person name="Chen H."/>
            <person name="Zhou L."/>
            <person name="Ni X."/>
            <person name="Tian J."/>
            <person name="Zhou Y."/>
            <person name="Sheng Y."/>
            <person name="Liu T."/>
            <person name="Pan Y."/>
            <person name="Xia L."/>
            <person name="Li J."/>
            <person name="Zhao F."/>
            <person name="Cao W."/>
        </authorList>
    </citation>
    <scope>NUCLEOTIDE SEQUENCE</scope>
    <source>
        <strain evidence="1">Hyas-2018</strain>
    </source>
</reference>
<gene>
    <name evidence="1" type="ORF">HPB50_015659</name>
</gene>
<dbReference type="EMBL" id="CM023481">
    <property type="protein sequence ID" value="KAH6946869.1"/>
    <property type="molecule type" value="Genomic_DNA"/>
</dbReference>
<organism evidence="1 2">
    <name type="scientific">Hyalomma asiaticum</name>
    <name type="common">Tick</name>
    <dbReference type="NCBI Taxonomy" id="266040"/>
    <lineage>
        <taxon>Eukaryota</taxon>
        <taxon>Metazoa</taxon>
        <taxon>Ecdysozoa</taxon>
        <taxon>Arthropoda</taxon>
        <taxon>Chelicerata</taxon>
        <taxon>Arachnida</taxon>
        <taxon>Acari</taxon>
        <taxon>Parasitiformes</taxon>
        <taxon>Ixodida</taxon>
        <taxon>Ixodoidea</taxon>
        <taxon>Ixodidae</taxon>
        <taxon>Hyalomminae</taxon>
        <taxon>Hyalomma</taxon>
    </lineage>
</organism>
<dbReference type="Proteomes" id="UP000821845">
    <property type="component" value="Chromosome 1"/>
</dbReference>
<evidence type="ECO:0000313" key="2">
    <source>
        <dbReference type="Proteomes" id="UP000821845"/>
    </source>
</evidence>
<protein>
    <submittedName>
        <fullName evidence="1">Uncharacterized protein</fullName>
    </submittedName>
</protein>
<sequence>MAHSFRLPPLVLPERKSLQIERLFWVIPVTHRIARVLERSRSCVCPSGIAHGLATQPEAFARPVAAADAYSTTVTKTRSSRTLVGSAQPTAESAHQTVRLELLGLEYPTSP</sequence>
<accession>A0ACB7TPU0</accession>
<keyword evidence="2" id="KW-1185">Reference proteome</keyword>
<comment type="caution">
    <text evidence="1">The sequence shown here is derived from an EMBL/GenBank/DDBJ whole genome shotgun (WGS) entry which is preliminary data.</text>
</comment>
<name>A0ACB7TPU0_HYAAI</name>
<proteinExistence type="predicted"/>
<evidence type="ECO:0000313" key="1">
    <source>
        <dbReference type="EMBL" id="KAH6946869.1"/>
    </source>
</evidence>